<comment type="subcellular location">
    <subcellularLocation>
        <location evidence="1">Membrane</location>
        <topology evidence="1">Multi-pass membrane protein</topology>
    </subcellularLocation>
</comment>
<dbReference type="PANTHER" id="PTHR43731">
    <property type="entry name" value="RHOMBOID PROTEASE"/>
    <property type="match status" value="1"/>
</dbReference>
<evidence type="ECO:0000256" key="3">
    <source>
        <dbReference type="ARBA" id="ARBA00022692"/>
    </source>
</evidence>
<comment type="similarity">
    <text evidence="2">Belongs to the peptidase S54 family.</text>
</comment>
<keyword evidence="4 6" id="KW-1133">Transmembrane helix</keyword>
<evidence type="ECO:0000256" key="2">
    <source>
        <dbReference type="ARBA" id="ARBA00009045"/>
    </source>
</evidence>
<accession>A0A7S0Y941</accession>
<feature type="transmembrane region" description="Helical" evidence="6">
    <location>
        <begin position="78"/>
        <end position="97"/>
    </location>
</feature>
<evidence type="ECO:0000256" key="1">
    <source>
        <dbReference type="ARBA" id="ARBA00004141"/>
    </source>
</evidence>
<keyword evidence="3 6" id="KW-0812">Transmembrane</keyword>
<keyword evidence="5 6" id="KW-0472">Membrane</keyword>
<gene>
    <name evidence="8" type="ORF">PPAR00522_LOCUS63</name>
</gene>
<feature type="domain" description="Peptidase S54 rhomboid" evidence="7">
    <location>
        <begin position="115"/>
        <end position="254"/>
    </location>
</feature>
<evidence type="ECO:0000256" key="4">
    <source>
        <dbReference type="ARBA" id="ARBA00022989"/>
    </source>
</evidence>
<protein>
    <recommendedName>
        <fullName evidence="7">Peptidase S54 rhomboid domain-containing protein</fullName>
    </recommendedName>
</protein>
<dbReference type="Pfam" id="PF01694">
    <property type="entry name" value="Rhomboid"/>
    <property type="match status" value="1"/>
</dbReference>
<name>A0A7S0Y941_9CHLO</name>
<reference evidence="8" key="1">
    <citation type="submission" date="2021-01" db="EMBL/GenBank/DDBJ databases">
        <authorList>
            <person name="Corre E."/>
            <person name="Pelletier E."/>
            <person name="Niang G."/>
            <person name="Scheremetjew M."/>
            <person name="Finn R."/>
            <person name="Kale V."/>
            <person name="Holt S."/>
            <person name="Cochrane G."/>
            <person name="Meng A."/>
            <person name="Brown T."/>
            <person name="Cohen L."/>
        </authorList>
    </citation>
    <scope>NUCLEOTIDE SEQUENCE</scope>
    <source>
        <strain evidence="8">SAG 63-3</strain>
    </source>
</reference>
<dbReference type="InterPro" id="IPR035952">
    <property type="entry name" value="Rhomboid-like_sf"/>
</dbReference>
<dbReference type="SUPFAM" id="SSF144091">
    <property type="entry name" value="Rhomboid-like"/>
    <property type="match status" value="1"/>
</dbReference>
<dbReference type="InterPro" id="IPR022764">
    <property type="entry name" value="Peptidase_S54_rhomboid_dom"/>
</dbReference>
<dbReference type="Gene3D" id="1.20.1540.10">
    <property type="entry name" value="Rhomboid-like"/>
    <property type="match status" value="1"/>
</dbReference>
<feature type="transmembrane region" description="Helical" evidence="6">
    <location>
        <begin position="212"/>
        <end position="229"/>
    </location>
</feature>
<evidence type="ECO:0000313" key="8">
    <source>
        <dbReference type="EMBL" id="CAD8763680.1"/>
    </source>
</evidence>
<evidence type="ECO:0000259" key="7">
    <source>
        <dbReference type="Pfam" id="PF01694"/>
    </source>
</evidence>
<sequence length="274" mass="30689">MLSNCLYNSLNTVRNAKQALILQPSAIVIKNPLFKPPFKHYNKAILPFKKPFYNSKLQSLHGIFSDNKVTFIFKEEKAATNVIIFLTSVCFCLQWLTRDRLTVWGMKINALLRMGQYWRLVTPLFLHNGLYHLAVNMVSLNNIGGHVESIAGTRRFLAVYFLSGIMSIIGSVLLCPSHALGCSGAVMGLSSALCVFYLRNRKLLGSQTTSQVVRPLLLSLLFNAVMTFGKTKYDHGGHIGGFIGGIVAGWFLMPNLLTPSFWKALNNQAMRRWS</sequence>
<dbReference type="PANTHER" id="PTHR43731:SF26">
    <property type="entry name" value="RHOMBOID-LIKE PROTEIN 10, CHLOROPLASTIC"/>
    <property type="match status" value="1"/>
</dbReference>
<dbReference type="EMBL" id="HBFM01000103">
    <property type="protein sequence ID" value="CAD8763680.1"/>
    <property type="molecule type" value="Transcribed_RNA"/>
</dbReference>
<dbReference type="AlphaFoldDB" id="A0A7S0Y941"/>
<feature type="transmembrane region" description="Helical" evidence="6">
    <location>
        <begin position="156"/>
        <end position="174"/>
    </location>
</feature>
<dbReference type="GO" id="GO:0004252">
    <property type="term" value="F:serine-type endopeptidase activity"/>
    <property type="evidence" value="ECO:0007669"/>
    <property type="project" value="InterPro"/>
</dbReference>
<feature type="transmembrane region" description="Helical" evidence="6">
    <location>
        <begin position="117"/>
        <end position="135"/>
    </location>
</feature>
<organism evidence="8">
    <name type="scientific">Polytomella parva</name>
    <dbReference type="NCBI Taxonomy" id="51329"/>
    <lineage>
        <taxon>Eukaryota</taxon>
        <taxon>Viridiplantae</taxon>
        <taxon>Chlorophyta</taxon>
        <taxon>core chlorophytes</taxon>
        <taxon>Chlorophyceae</taxon>
        <taxon>CS clade</taxon>
        <taxon>Chlamydomonadales</taxon>
        <taxon>Chlamydomonadaceae</taxon>
        <taxon>Polytomella</taxon>
    </lineage>
</organism>
<dbReference type="InterPro" id="IPR050925">
    <property type="entry name" value="Rhomboid_protease_S54"/>
</dbReference>
<dbReference type="GO" id="GO:0016020">
    <property type="term" value="C:membrane"/>
    <property type="evidence" value="ECO:0007669"/>
    <property type="project" value="UniProtKB-SubCell"/>
</dbReference>
<feature type="transmembrane region" description="Helical" evidence="6">
    <location>
        <begin position="180"/>
        <end position="200"/>
    </location>
</feature>
<proteinExistence type="inferred from homology"/>
<evidence type="ECO:0000256" key="6">
    <source>
        <dbReference type="SAM" id="Phobius"/>
    </source>
</evidence>
<evidence type="ECO:0000256" key="5">
    <source>
        <dbReference type="ARBA" id="ARBA00023136"/>
    </source>
</evidence>
<feature type="transmembrane region" description="Helical" evidence="6">
    <location>
        <begin position="241"/>
        <end position="262"/>
    </location>
</feature>